<evidence type="ECO:0000313" key="3">
    <source>
        <dbReference type="Proteomes" id="UP000003011"/>
    </source>
</evidence>
<keyword evidence="3" id="KW-1185">Reference proteome</keyword>
<comment type="caution">
    <text evidence="2">The sequence shown here is derived from an EMBL/GenBank/DDBJ whole genome shotgun (WGS) entry which is preliminary data.</text>
</comment>
<protein>
    <recommendedName>
        <fullName evidence="4">DUF1307 domain-containing protein</fullName>
    </recommendedName>
</protein>
<dbReference type="Gene3D" id="3.30.1830.10">
    <property type="entry name" value="YehR-like"/>
    <property type="match status" value="1"/>
</dbReference>
<name>G5GH58_9FIRM</name>
<dbReference type="STRING" id="679200.HMPREF9333_00898"/>
<dbReference type="HOGENOM" id="CLU_1600506_0_0_9"/>
<dbReference type="OrthoDB" id="62429at2"/>
<evidence type="ECO:0000313" key="2">
    <source>
        <dbReference type="EMBL" id="EHI55855.1"/>
    </source>
</evidence>
<evidence type="ECO:0000256" key="1">
    <source>
        <dbReference type="SAM" id="SignalP"/>
    </source>
</evidence>
<dbReference type="Pfam" id="PF06998">
    <property type="entry name" value="DUF1307"/>
    <property type="match status" value="1"/>
</dbReference>
<organism evidence="2 3">
    <name type="scientific">Johnsonella ignava ATCC 51276</name>
    <dbReference type="NCBI Taxonomy" id="679200"/>
    <lineage>
        <taxon>Bacteria</taxon>
        <taxon>Bacillati</taxon>
        <taxon>Bacillota</taxon>
        <taxon>Clostridia</taxon>
        <taxon>Lachnospirales</taxon>
        <taxon>Lachnospiraceae</taxon>
        <taxon>Johnsonella</taxon>
    </lineage>
</organism>
<evidence type="ECO:0008006" key="4">
    <source>
        <dbReference type="Google" id="ProtNLM"/>
    </source>
</evidence>
<dbReference type="EMBL" id="ACZL01000015">
    <property type="protein sequence ID" value="EHI55855.1"/>
    <property type="molecule type" value="Genomic_DNA"/>
</dbReference>
<dbReference type="Proteomes" id="UP000003011">
    <property type="component" value="Unassembled WGS sequence"/>
</dbReference>
<sequence length="166" mass="18383">MKKIFSVLLIGAAVLSISACSGGAGKAENKEESKSAEDFKGQGTKTYVFSDGQNELEVKFDYNDDNVLAQTGNTKMMYSKLNVKTKEEAQKVLEPLEKTISALDGVDLKVEYGEDHYVEDISIDFSKVDLKKLGEAQGTLLYSQNDDLKMSKIDTQLTKMGYQEKN</sequence>
<feature type="chain" id="PRO_5003477088" description="DUF1307 domain-containing protein" evidence="1">
    <location>
        <begin position="27"/>
        <end position="166"/>
    </location>
</feature>
<reference evidence="2 3" key="1">
    <citation type="submission" date="2011-08" db="EMBL/GenBank/DDBJ databases">
        <title>The Genome Sequence of Johnsonella ignava ATCC 51276.</title>
        <authorList>
            <consortium name="The Broad Institute Genome Sequencing Platform"/>
            <person name="Earl A."/>
            <person name="Ward D."/>
            <person name="Feldgarden M."/>
            <person name="Gevers D."/>
            <person name="Izard J."/>
            <person name="Blanton J.M."/>
            <person name="Baranova O.V."/>
            <person name="Dewhirst F.E."/>
            <person name="Young S.K."/>
            <person name="Zeng Q."/>
            <person name="Gargeya S."/>
            <person name="Fitzgerald M."/>
            <person name="Haas B."/>
            <person name="Abouelleil A."/>
            <person name="Alvarado L."/>
            <person name="Arachchi H.M."/>
            <person name="Berlin A."/>
            <person name="Brown A."/>
            <person name="Chapman S.B."/>
            <person name="Chen Z."/>
            <person name="Dunbar C."/>
            <person name="Freedman E."/>
            <person name="Gearin G."/>
            <person name="Gellesch M."/>
            <person name="Goldberg J."/>
            <person name="Griggs A."/>
            <person name="Gujja S."/>
            <person name="Heiman D."/>
            <person name="Howarth C."/>
            <person name="Larson L."/>
            <person name="Lui A."/>
            <person name="MacDonald P.J.P."/>
            <person name="Montmayeur A."/>
            <person name="Murphy C."/>
            <person name="Neiman D."/>
            <person name="Pearson M."/>
            <person name="Priest M."/>
            <person name="Roberts A."/>
            <person name="Saif S."/>
            <person name="Shea T."/>
            <person name="Shenoy N."/>
            <person name="Sisk P."/>
            <person name="Stolte C."/>
            <person name="Sykes S."/>
            <person name="Wortman J."/>
            <person name="Nusbaum C."/>
            <person name="Birren B."/>
        </authorList>
    </citation>
    <scope>NUCLEOTIDE SEQUENCE [LARGE SCALE GENOMIC DNA]</scope>
    <source>
        <strain evidence="2 3">ATCC 51276</strain>
    </source>
</reference>
<dbReference type="PROSITE" id="PS51257">
    <property type="entry name" value="PROKAR_LIPOPROTEIN"/>
    <property type="match status" value="1"/>
</dbReference>
<dbReference type="SUPFAM" id="SSF160704">
    <property type="entry name" value="YehR-like"/>
    <property type="match status" value="1"/>
</dbReference>
<dbReference type="RefSeq" id="WP_005540195.1">
    <property type="nucleotide sequence ID" value="NZ_JH378831.1"/>
</dbReference>
<keyword evidence="1" id="KW-0732">Signal</keyword>
<accession>G5GH58</accession>
<gene>
    <name evidence="2" type="ORF">HMPREF9333_00898</name>
</gene>
<proteinExistence type="predicted"/>
<feature type="signal peptide" evidence="1">
    <location>
        <begin position="1"/>
        <end position="26"/>
    </location>
</feature>
<dbReference type="InterPro" id="IPR009736">
    <property type="entry name" value="DUF1307"/>
</dbReference>
<dbReference type="InterPro" id="IPR036699">
    <property type="entry name" value="YehR-like_sf"/>
</dbReference>
<dbReference type="eggNOG" id="COG4808">
    <property type="taxonomic scope" value="Bacteria"/>
</dbReference>
<dbReference type="AlphaFoldDB" id="G5GH58"/>